<dbReference type="InterPro" id="IPR002686">
    <property type="entry name" value="Transposase_17"/>
</dbReference>
<accession>A0A1F8H4Q7</accession>
<organism evidence="2 3">
    <name type="scientific">Candidatus Yanofskybacteria bacterium RIFCSPLOWO2_02_FULL_45_10</name>
    <dbReference type="NCBI Taxonomy" id="1802706"/>
    <lineage>
        <taxon>Bacteria</taxon>
        <taxon>Candidatus Yanofskyibacteriota</taxon>
    </lineage>
</organism>
<dbReference type="GO" id="GO:0006313">
    <property type="term" value="P:DNA transposition"/>
    <property type="evidence" value="ECO:0007669"/>
    <property type="project" value="InterPro"/>
</dbReference>
<dbReference type="AlphaFoldDB" id="A0A1F8H4Q7"/>
<protein>
    <recommendedName>
        <fullName evidence="1">Transposase IS200-like domain-containing protein</fullName>
    </recommendedName>
</protein>
<dbReference type="PANTHER" id="PTHR33360">
    <property type="entry name" value="TRANSPOSASE FOR INSERTION SEQUENCE ELEMENT IS200"/>
    <property type="match status" value="1"/>
</dbReference>
<proteinExistence type="predicted"/>
<dbReference type="GO" id="GO:0003677">
    <property type="term" value="F:DNA binding"/>
    <property type="evidence" value="ECO:0007669"/>
    <property type="project" value="InterPro"/>
</dbReference>
<reference evidence="2 3" key="1">
    <citation type="journal article" date="2016" name="Nat. Commun.">
        <title>Thousands of microbial genomes shed light on interconnected biogeochemical processes in an aquifer system.</title>
        <authorList>
            <person name="Anantharaman K."/>
            <person name="Brown C.T."/>
            <person name="Hug L.A."/>
            <person name="Sharon I."/>
            <person name="Castelle C.J."/>
            <person name="Probst A.J."/>
            <person name="Thomas B.C."/>
            <person name="Singh A."/>
            <person name="Wilkins M.J."/>
            <person name="Karaoz U."/>
            <person name="Brodie E.L."/>
            <person name="Williams K.H."/>
            <person name="Hubbard S.S."/>
            <person name="Banfield J.F."/>
        </authorList>
    </citation>
    <scope>NUCLEOTIDE SEQUENCE [LARGE SCALE GENOMIC DNA]</scope>
</reference>
<dbReference type="PANTHER" id="PTHR33360:SF2">
    <property type="entry name" value="TRANSPOSASE FOR INSERTION SEQUENCE ELEMENT IS200"/>
    <property type="match status" value="1"/>
</dbReference>
<dbReference type="SMART" id="SM01321">
    <property type="entry name" value="Y1_Tnp"/>
    <property type="match status" value="1"/>
</dbReference>
<gene>
    <name evidence="2" type="ORF">A3I32_03275</name>
</gene>
<dbReference type="Pfam" id="PF01797">
    <property type="entry name" value="Y1_Tnp"/>
    <property type="match status" value="1"/>
</dbReference>
<dbReference type="SUPFAM" id="SSF143422">
    <property type="entry name" value="Transposase IS200-like"/>
    <property type="match status" value="1"/>
</dbReference>
<feature type="domain" description="Transposase IS200-like" evidence="1">
    <location>
        <begin position="10"/>
        <end position="130"/>
    </location>
</feature>
<dbReference type="Gene3D" id="3.30.70.1290">
    <property type="entry name" value="Transposase IS200-like"/>
    <property type="match status" value="1"/>
</dbReference>
<dbReference type="NCBIfam" id="NF033573">
    <property type="entry name" value="transpos_IS200"/>
    <property type="match status" value="1"/>
</dbReference>
<evidence type="ECO:0000313" key="2">
    <source>
        <dbReference type="EMBL" id="OGN32585.1"/>
    </source>
</evidence>
<dbReference type="Proteomes" id="UP000177494">
    <property type="component" value="Unassembled WGS sequence"/>
</dbReference>
<evidence type="ECO:0000313" key="3">
    <source>
        <dbReference type="Proteomes" id="UP000177494"/>
    </source>
</evidence>
<comment type="caution">
    <text evidence="2">The sequence shown here is derived from an EMBL/GenBank/DDBJ whole genome shotgun (WGS) entry which is preliminary data.</text>
</comment>
<name>A0A1F8H4Q7_9BACT</name>
<sequence>MRIRSLNHSVYQLQYHIIWGTKYRRKFIIPVVKQYLLESLYTTIKKYPTLHLFTVNTNRDHVHLQLEAPPSITVASVVQKLKALSSFALCKRFKFIREMYLDKEGIWSVGYFVSSLGLNETQIRRYIEWQDKREVPQTIRTIQTSKQKRFGFE</sequence>
<dbReference type="GO" id="GO:0004803">
    <property type="term" value="F:transposase activity"/>
    <property type="evidence" value="ECO:0007669"/>
    <property type="project" value="InterPro"/>
</dbReference>
<dbReference type="EMBL" id="MGKU01000015">
    <property type="protein sequence ID" value="OGN32585.1"/>
    <property type="molecule type" value="Genomic_DNA"/>
</dbReference>
<evidence type="ECO:0000259" key="1">
    <source>
        <dbReference type="SMART" id="SM01321"/>
    </source>
</evidence>
<dbReference type="InterPro" id="IPR036515">
    <property type="entry name" value="Transposase_17_sf"/>
</dbReference>